<dbReference type="PROSITE" id="PS51186">
    <property type="entry name" value="GNAT"/>
    <property type="match status" value="1"/>
</dbReference>
<comment type="caution">
    <text evidence="2">The sequence shown here is derived from an EMBL/GenBank/DDBJ whole genome shotgun (WGS) entry which is preliminary data.</text>
</comment>
<dbReference type="AlphaFoldDB" id="A0A9D1EGM0"/>
<protein>
    <submittedName>
        <fullName evidence="2">GNAT family N-acetyltransferase</fullName>
    </submittedName>
</protein>
<name>A0A9D1EGM0_9FIRM</name>
<dbReference type="PANTHER" id="PTHR43415:SF3">
    <property type="entry name" value="GNAT-FAMILY ACETYLTRANSFERASE"/>
    <property type="match status" value="1"/>
</dbReference>
<dbReference type="InterPro" id="IPR016181">
    <property type="entry name" value="Acyl_CoA_acyltransferase"/>
</dbReference>
<dbReference type="EMBL" id="DVHN01000154">
    <property type="protein sequence ID" value="HIR89573.1"/>
    <property type="molecule type" value="Genomic_DNA"/>
</dbReference>
<sequence length="172" mass="20149">MIKFRKLQIDEVEAFWNLLNQLDKETQFMLYEPGEREKRGKSTEGLKRMIESSIDGTDFLLVAEVDQEIVGYIMAERGRLNRVSHRAYIVVGIREGYRGRGIGTEFFKRLENWAKEQRLVRLELTVMCSNTSAKRLYEKNGFVVEGIKKKSMFVNGAYVDEYYMAKILETVR</sequence>
<evidence type="ECO:0000313" key="3">
    <source>
        <dbReference type="Proteomes" id="UP000824201"/>
    </source>
</evidence>
<accession>A0A9D1EGM0</accession>
<dbReference type="CDD" id="cd04301">
    <property type="entry name" value="NAT_SF"/>
    <property type="match status" value="1"/>
</dbReference>
<feature type="domain" description="N-acetyltransferase" evidence="1">
    <location>
        <begin position="2"/>
        <end position="169"/>
    </location>
</feature>
<evidence type="ECO:0000313" key="2">
    <source>
        <dbReference type="EMBL" id="HIR89573.1"/>
    </source>
</evidence>
<reference evidence="2" key="2">
    <citation type="journal article" date="2021" name="PeerJ">
        <title>Extensive microbial diversity within the chicken gut microbiome revealed by metagenomics and culture.</title>
        <authorList>
            <person name="Gilroy R."/>
            <person name="Ravi A."/>
            <person name="Getino M."/>
            <person name="Pursley I."/>
            <person name="Horton D.L."/>
            <person name="Alikhan N.F."/>
            <person name="Baker D."/>
            <person name="Gharbi K."/>
            <person name="Hall N."/>
            <person name="Watson M."/>
            <person name="Adriaenssens E.M."/>
            <person name="Foster-Nyarko E."/>
            <person name="Jarju S."/>
            <person name="Secka A."/>
            <person name="Antonio M."/>
            <person name="Oren A."/>
            <person name="Chaudhuri R.R."/>
            <person name="La Ragione R."/>
            <person name="Hildebrand F."/>
            <person name="Pallen M.J."/>
        </authorList>
    </citation>
    <scope>NUCLEOTIDE SEQUENCE</scope>
    <source>
        <strain evidence="2">ChiW13-3771</strain>
    </source>
</reference>
<dbReference type="InterPro" id="IPR000182">
    <property type="entry name" value="GNAT_dom"/>
</dbReference>
<dbReference type="SUPFAM" id="SSF55729">
    <property type="entry name" value="Acyl-CoA N-acyltransferases (Nat)"/>
    <property type="match status" value="1"/>
</dbReference>
<dbReference type="PANTHER" id="PTHR43415">
    <property type="entry name" value="SPERMIDINE N(1)-ACETYLTRANSFERASE"/>
    <property type="match status" value="1"/>
</dbReference>
<reference evidence="2" key="1">
    <citation type="submission" date="2020-10" db="EMBL/GenBank/DDBJ databases">
        <authorList>
            <person name="Gilroy R."/>
        </authorList>
    </citation>
    <scope>NUCLEOTIDE SEQUENCE</scope>
    <source>
        <strain evidence="2">ChiW13-3771</strain>
    </source>
</reference>
<gene>
    <name evidence="2" type="ORF">IAC96_11560</name>
</gene>
<proteinExistence type="predicted"/>
<dbReference type="Gene3D" id="3.40.630.30">
    <property type="match status" value="1"/>
</dbReference>
<organism evidence="2 3">
    <name type="scientific">Candidatus Fimimorpha faecalis</name>
    <dbReference type="NCBI Taxonomy" id="2840824"/>
    <lineage>
        <taxon>Bacteria</taxon>
        <taxon>Bacillati</taxon>
        <taxon>Bacillota</taxon>
        <taxon>Clostridia</taxon>
        <taxon>Eubacteriales</taxon>
        <taxon>Candidatus Fimimorpha</taxon>
    </lineage>
</organism>
<evidence type="ECO:0000259" key="1">
    <source>
        <dbReference type="PROSITE" id="PS51186"/>
    </source>
</evidence>
<dbReference type="Proteomes" id="UP000824201">
    <property type="component" value="Unassembled WGS sequence"/>
</dbReference>
<dbReference type="GO" id="GO:0016747">
    <property type="term" value="F:acyltransferase activity, transferring groups other than amino-acyl groups"/>
    <property type="evidence" value="ECO:0007669"/>
    <property type="project" value="InterPro"/>
</dbReference>
<dbReference type="Pfam" id="PF00583">
    <property type="entry name" value="Acetyltransf_1"/>
    <property type="match status" value="1"/>
</dbReference>